<accession>A0A7J8FIC0</accession>
<feature type="compositionally biased region" description="Basic residues" evidence="1">
    <location>
        <begin position="18"/>
        <end position="27"/>
    </location>
</feature>
<feature type="compositionally biased region" description="Low complexity" evidence="1">
    <location>
        <begin position="106"/>
        <end position="122"/>
    </location>
</feature>
<reference evidence="2 3" key="1">
    <citation type="journal article" date="2020" name="Nature">
        <title>Six reference-quality genomes reveal evolution of bat adaptations.</title>
        <authorList>
            <person name="Jebb D."/>
            <person name="Huang Z."/>
            <person name="Pippel M."/>
            <person name="Hughes G.M."/>
            <person name="Lavrichenko K."/>
            <person name="Devanna P."/>
            <person name="Winkler S."/>
            <person name="Jermiin L.S."/>
            <person name="Skirmuntt E.C."/>
            <person name="Katzourakis A."/>
            <person name="Burkitt-Gray L."/>
            <person name="Ray D.A."/>
            <person name="Sullivan K.A.M."/>
            <person name="Roscito J.G."/>
            <person name="Kirilenko B.M."/>
            <person name="Davalos L.M."/>
            <person name="Corthals A.P."/>
            <person name="Power M.L."/>
            <person name="Jones G."/>
            <person name="Ransome R.D."/>
            <person name="Dechmann D.K.N."/>
            <person name="Locatelli A.G."/>
            <person name="Puechmaille S.J."/>
            <person name="Fedrigo O."/>
            <person name="Jarvis E.D."/>
            <person name="Hiller M."/>
            <person name="Vernes S.C."/>
            <person name="Myers E.W."/>
            <person name="Teeling E.C."/>
        </authorList>
    </citation>
    <scope>NUCLEOTIDE SEQUENCE [LARGE SCALE GENOMIC DNA]</scope>
    <source>
        <strain evidence="2">MRouAeg1</strain>
        <tissue evidence="2">Muscle</tissue>
    </source>
</reference>
<sequence length="231" mass="24646">MASEAFPRSQELFPKLNKQTKKKKKNSKGAFNLEQSALPTKDCKSRARSCGAGREQVPPQSPGLGRRGGGQHGLMLWPLARAQVVVLRMKAEVRAAARAGRWSPDSAARASGGPRGAARGCAPGPPDPPRSFPAGQLDPASEEFATTPSPLTLTPIACLAGLILEKIDGFSSSSLMCFFAPLRGREKECAKAKEWDVLKFLVTHHGSSSGSSGAVEKHVAGRVHWDLNGRR</sequence>
<feature type="region of interest" description="Disordered" evidence="1">
    <location>
        <begin position="102"/>
        <end position="148"/>
    </location>
</feature>
<dbReference type="Proteomes" id="UP000593571">
    <property type="component" value="Unassembled WGS sequence"/>
</dbReference>
<name>A0A7J8FIC0_ROUAE</name>
<gene>
    <name evidence="2" type="ORF">HJG63_011887</name>
</gene>
<feature type="region of interest" description="Disordered" evidence="1">
    <location>
        <begin position="1"/>
        <end position="70"/>
    </location>
</feature>
<proteinExistence type="predicted"/>
<protein>
    <submittedName>
        <fullName evidence="2">Uncharacterized protein</fullName>
    </submittedName>
</protein>
<evidence type="ECO:0000313" key="3">
    <source>
        <dbReference type="Proteomes" id="UP000593571"/>
    </source>
</evidence>
<evidence type="ECO:0000313" key="2">
    <source>
        <dbReference type="EMBL" id="KAF6447426.1"/>
    </source>
</evidence>
<dbReference type="AlphaFoldDB" id="A0A7J8FIC0"/>
<keyword evidence="3" id="KW-1185">Reference proteome</keyword>
<organism evidence="2 3">
    <name type="scientific">Rousettus aegyptiacus</name>
    <name type="common">Egyptian fruit bat</name>
    <name type="synonym">Pteropus aegyptiacus</name>
    <dbReference type="NCBI Taxonomy" id="9407"/>
    <lineage>
        <taxon>Eukaryota</taxon>
        <taxon>Metazoa</taxon>
        <taxon>Chordata</taxon>
        <taxon>Craniata</taxon>
        <taxon>Vertebrata</taxon>
        <taxon>Euteleostomi</taxon>
        <taxon>Mammalia</taxon>
        <taxon>Eutheria</taxon>
        <taxon>Laurasiatheria</taxon>
        <taxon>Chiroptera</taxon>
        <taxon>Yinpterochiroptera</taxon>
        <taxon>Pteropodoidea</taxon>
        <taxon>Pteropodidae</taxon>
        <taxon>Rousettinae</taxon>
        <taxon>Rousettus</taxon>
    </lineage>
</organism>
<dbReference type="EMBL" id="JACASE010000007">
    <property type="protein sequence ID" value="KAF6447426.1"/>
    <property type="molecule type" value="Genomic_DNA"/>
</dbReference>
<evidence type="ECO:0000256" key="1">
    <source>
        <dbReference type="SAM" id="MobiDB-lite"/>
    </source>
</evidence>
<comment type="caution">
    <text evidence="2">The sequence shown here is derived from an EMBL/GenBank/DDBJ whole genome shotgun (WGS) entry which is preliminary data.</text>
</comment>